<dbReference type="InterPro" id="IPR008967">
    <property type="entry name" value="p53-like_TF_DNA-bd_sf"/>
</dbReference>
<feature type="region of interest" description="Disordered" evidence="3">
    <location>
        <begin position="315"/>
        <end position="343"/>
    </location>
</feature>
<dbReference type="SUPFAM" id="SSF49417">
    <property type="entry name" value="p53-like transcription factors"/>
    <property type="match status" value="1"/>
</dbReference>
<dbReference type="PANTHER" id="PTHR35144:SF2">
    <property type="entry name" value="MEIOSIS-SPECIFIC TRANSCRIPTION FACTOR NDT80"/>
    <property type="match status" value="1"/>
</dbReference>
<sequence length="508" mass="55367">MSLTLRDTRNNNPSSGLGHAHRAQLPHPAAQISTRDLYSTATPSFRRATDHSTRSPSFPGSHRHHPLSPTPSPNQTYTAPYKMDTGTFGGKPQIPPLMETTSFGSLQYVDGPGAGQPVKLEINGTIDKGFFLADKEWTCYRRNYFSCICSFAVSPHYPASGLAFLQTDGTRNIIHGFSISISAVVSDNDNHVIELVQHTPKRDKGPTARPEKVHLLPKPPQPAHHNMGMYSADGGMSVGGRYDHSYGPPQAGHPTEHTFERIQFKQATANNGKRRAAQQYYHLLVELWAEVGAPGSSEWRTVKIAHRKSAKMIVRGRSPGHYQAERRGSTSSGPGGSAGSLGYGGSQVMGSDFGSTGSTLLPAAYGSSYDPRSGHYGGASRHHQQQSQHDVDIDHPVMTADEVKSIAEPKEYQYFPTPICDSTHDARHPVDLFSHSHQRGDHETALPHLSTSAMDATRAKNDGSHHGHNTFYPGENFYPNRCGRYEGKSSSNGYYPSLAAPTSSVTMS</sequence>
<dbReference type="GO" id="GO:0003700">
    <property type="term" value="F:DNA-binding transcription factor activity"/>
    <property type="evidence" value="ECO:0007669"/>
    <property type="project" value="UniProtKB-UniRule"/>
</dbReference>
<reference evidence="5 6" key="2">
    <citation type="journal article" date="2015" name="Eukaryot. Cell">
        <title>Asexual propagation of a virulent clone complex in a human and feline outbreak of sporotrichosis.</title>
        <authorList>
            <person name="Teixeira Mde M."/>
            <person name="Rodrigues A.M."/>
            <person name="Tsui C.K."/>
            <person name="de Almeida L.G."/>
            <person name="Van Diepeningen A.D."/>
            <person name="van den Ende B.G."/>
            <person name="Fernandes G.F."/>
            <person name="Kano R."/>
            <person name="Hamelin R.C."/>
            <person name="Lopes-Bezerra L.M."/>
            <person name="Vasconcelos A.T."/>
            <person name="de Hoog S."/>
            <person name="de Camargo Z.P."/>
            <person name="Felipe M.S."/>
        </authorList>
    </citation>
    <scope>NUCLEOTIDE SEQUENCE [LARGE SCALE GENOMIC DNA]</scope>
    <source>
        <strain evidence="5 6">1099-18</strain>
    </source>
</reference>
<dbReference type="GO" id="GO:0051321">
    <property type="term" value="P:meiotic cell cycle"/>
    <property type="evidence" value="ECO:0007669"/>
    <property type="project" value="TreeGrafter"/>
</dbReference>
<dbReference type="Pfam" id="PF05224">
    <property type="entry name" value="NDT80_PhoG"/>
    <property type="match status" value="1"/>
</dbReference>
<feature type="region of interest" description="Disordered" evidence="3">
    <location>
        <begin position="489"/>
        <end position="508"/>
    </location>
</feature>
<dbReference type="GO" id="GO:0003677">
    <property type="term" value="F:DNA binding"/>
    <property type="evidence" value="ECO:0007669"/>
    <property type="project" value="UniProtKB-KW"/>
</dbReference>
<protein>
    <submittedName>
        <fullName evidence="5">NDT80 protein</fullName>
    </submittedName>
</protein>
<feature type="compositionally biased region" description="Gly residues" evidence="3">
    <location>
        <begin position="333"/>
        <end position="343"/>
    </location>
</feature>
<dbReference type="OrthoDB" id="2288358at2759"/>
<keyword evidence="1 2" id="KW-0238">DNA-binding</keyword>
<accession>A0A0F2MAH4</accession>
<evidence type="ECO:0000256" key="1">
    <source>
        <dbReference type="ARBA" id="ARBA00023125"/>
    </source>
</evidence>
<dbReference type="EMBL" id="AXCR01000007">
    <property type="protein sequence ID" value="KJR85830.1"/>
    <property type="molecule type" value="Genomic_DNA"/>
</dbReference>
<dbReference type="PROSITE" id="PS51517">
    <property type="entry name" value="NDT80"/>
    <property type="match status" value="1"/>
</dbReference>
<feature type="compositionally biased region" description="Basic and acidic residues" evidence="3">
    <location>
        <begin position="200"/>
        <end position="214"/>
    </location>
</feature>
<dbReference type="Proteomes" id="UP000033710">
    <property type="component" value="Unassembled WGS sequence"/>
</dbReference>
<evidence type="ECO:0000259" key="4">
    <source>
        <dbReference type="PROSITE" id="PS51517"/>
    </source>
</evidence>
<evidence type="ECO:0000256" key="2">
    <source>
        <dbReference type="PROSITE-ProRule" id="PRU00850"/>
    </source>
</evidence>
<feature type="DNA-binding region" description="NDT80" evidence="2">
    <location>
        <begin position="41"/>
        <end position="326"/>
    </location>
</feature>
<organism evidence="5 6">
    <name type="scientific">Sporothrix schenckii 1099-18</name>
    <dbReference type="NCBI Taxonomy" id="1397361"/>
    <lineage>
        <taxon>Eukaryota</taxon>
        <taxon>Fungi</taxon>
        <taxon>Dikarya</taxon>
        <taxon>Ascomycota</taxon>
        <taxon>Pezizomycotina</taxon>
        <taxon>Sordariomycetes</taxon>
        <taxon>Sordariomycetidae</taxon>
        <taxon>Ophiostomatales</taxon>
        <taxon>Ophiostomataceae</taxon>
        <taxon>Sporothrix</taxon>
    </lineage>
</organism>
<dbReference type="KEGG" id="ssck:SPSK_09140"/>
<dbReference type="AlphaFoldDB" id="A0A0F2MAH4"/>
<name>A0A0F2MAH4_SPOSC</name>
<feature type="region of interest" description="Disordered" evidence="3">
    <location>
        <begin position="1"/>
        <end position="81"/>
    </location>
</feature>
<dbReference type="VEuPathDB" id="FungiDB:SPSK_09140"/>
<evidence type="ECO:0000313" key="5">
    <source>
        <dbReference type="EMBL" id="KJR85830.1"/>
    </source>
</evidence>
<dbReference type="RefSeq" id="XP_016588506.1">
    <property type="nucleotide sequence ID" value="XM_016735719.1"/>
</dbReference>
<evidence type="ECO:0000313" key="6">
    <source>
        <dbReference type="Proteomes" id="UP000033710"/>
    </source>
</evidence>
<reference evidence="5 6" key="1">
    <citation type="journal article" date="2014" name="BMC Genomics">
        <title>Comparative genomics of the major fungal agents of human and animal Sporotrichosis: Sporothrix schenckii and Sporothrix brasiliensis.</title>
        <authorList>
            <person name="Teixeira M.M."/>
            <person name="de Almeida L.G."/>
            <person name="Kubitschek-Barreira P."/>
            <person name="Alves F.L."/>
            <person name="Kioshima E.S."/>
            <person name="Abadio A.K."/>
            <person name="Fernandes L."/>
            <person name="Derengowski L.S."/>
            <person name="Ferreira K.S."/>
            <person name="Souza R.C."/>
            <person name="Ruiz J.C."/>
            <person name="de Andrade N.C."/>
            <person name="Paes H.C."/>
            <person name="Nicola A.M."/>
            <person name="Albuquerque P."/>
            <person name="Gerber A.L."/>
            <person name="Martins V.P."/>
            <person name="Peconick L.D."/>
            <person name="Neto A.V."/>
            <person name="Chaucanez C.B."/>
            <person name="Silva P.A."/>
            <person name="Cunha O.L."/>
            <person name="de Oliveira F.F."/>
            <person name="dos Santos T.C."/>
            <person name="Barros A.L."/>
            <person name="Soares M.A."/>
            <person name="de Oliveira L.M."/>
            <person name="Marini M.M."/>
            <person name="Villalobos-Duno H."/>
            <person name="Cunha M.M."/>
            <person name="de Hoog S."/>
            <person name="da Silveira J.F."/>
            <person name="Henrissat B."/>
            <person name="Nino-Vega G.A."/>
            <person name="Cisalpino P.S."/>
            <person name="Mora-Montes H.M."/>
            <person name="Almeida S.R."/>
            <person name="Stajich J.E."/>
            <person name="Lopes-Bezerra L.M."/>
            <person name="Vasconcelos A.T."/>
            <person name="Felipe M.S."/>
        </authorList>
    </citation>
    <scope>NUCLEOTIDE SEQUENCE [LARGE SCALE GENOMIC DNA]</scope>
    <source>
        <strain evidence="5 6">1099-18</strain>
    </source>
</reference>
<feature type="compositionally biased region" description="Polar residues" evidence="3">
    <location>
        <begin position="31"/>
        <end position="43"/>
    </location>
</feature>
<dbReference type="GO" id="GO:0000228">
    <property type="term" value="C:nuclear chromosome"/>
    <property type="evidence" value="ECO:0007669"/>
    <property type="project" value="TreeGrafter"/>
</dbReference>
<feature type="compositionally biased region" description="Polar residues" evidence="3">
    <location>
        <begin position="1"/>
        <end position="15"/>
    </location>
</feature>
<dbReference type="Gene3D" id="2.60.40.1390">
    <property type="entry name" value="NDT80 DNA-binding domain"/>
    <property type="match status" value="1"/>
</dbReference>
<dbReference type="InterPro" id="IPR024061">
    <property type="entry name" value="NDT80_DNA-bd_dom"/>
</dbReference>
<gene>
    <name evidence="5" type="ORF">SPSK_09140</name>
</gene>
<proteinExistence type="predicted"/>
<dbReference type="InterPro" id="IPR052605">
    <property type="entry name" value="Fungal_trans_regulator"/>
</dbReference>
<comment type="caution">
    <text evidence="5">The sequence shown here is derived from an EMBL/GenBank/DDBJ whole genome shotgun (WGS) entry which is preliminary data.</text>
</comment>
<feature type="region of interest" description="Disordered" evidence="3">
    <location>
        <begin position="199"/>
        <end position="223"/>
    </location>
</feature>
<feature type="domain" description="NDT80" evidence="4">
    <location>
        <begin position="41"/>
        <end position="326"/>
    </location>
</feature>
<dbReference type="GeneID" id="27670996"/>
<dbReference type="PANTHER" id="PTHR35144">
    <property type="entry name" value="MEIOSIS-SPECIFIC TRANSCRIPTION FACTOR NDT80"/>
    <property type="match status" value="1"/>
</dbReference>
<dbReference type="GO" id="GO:0045944">
    <property type="term" value="P:positive regulation of transcription by RNA polymerase II"/>
    <property type="evidence" value="ECO:0007669"/>
    <property type="project" value="TreeGrafter"/>
</dbReference>
<dbReference type="InterPro" id="IPR037141">
    <property type="entry name" value="NDT80_DNA-bd_dom_sf"/>
</dbReference>
<evidence type="ECO:0000256" key="3">
    <source>
        <dbReference type="SAM" id="MobiDB-lite"/>
    </source>
</evidence>